<reference evidence="2 3" key="2">
    <citation type="journal article" date="2011" name="J. Bacteriol.">
        <title>Genomes of three methylotrophs from a single niche uncover genetic and metabolic divergence of Methylophilaceae.</title>
        <authorList>
            <person name="Lapidus A."/>
            <person name="Clum A."/>
            <person name="Labutti K."/>
            <person name="Kaluzhnaya M.G."/>
            <person name="Lim S."/>
            <person name="Beck D.A."/>
            <person name="Glavina Del Rio T."/>
            <person name="Nolan M."/>
            <person name="Mavromatis K."/>
            <person name="Huntemann M."/>
            <person name="Lucas S."/>
            <person name="Lidstrom M.E."/>
            <person name="Ivanova N."/>
            <person name="Chistoserdova L."/>
        </authorList>
    </citation>
    <scope>NUCLEOTIDE SEQUENCE [LARGE SCALE GENOMIC DNA]</scope>
    <source>
        <strain evidence="2 3">SIP3-4</strain>
    </source>
</reference>
<name>C6X8E9_METGS</name>
<evidence type="ECO:0000313" key="3">
    <source>
        <dbReference type="Proteomes" id="UP000002743"/>
    </source>
</evidence>
<keyword evidence="3" id="KW-1185">Reference proteome</keyword>
<organism evidence="2 3">
    <name type="scientific">Methylovorus glucosotrophus (strain SIP3-4)</name>
    <dbReference type="NCBI Taxonomy" id="582744"/>
    <lineage>
        <taxon>Bacteria</taxon>
        <taxon>Pseudomonadati</taxon>
        <taxon>Pseudomonadota</taxon>
        <taxon>Betaproteobacteria</taxon>
        <taxon>Nitrosomonadales</taxon>
        <taxon>Methylophilaceae</taxon>
        <taxon>Methylovorus</taxon>
    </lineage>
</organism>
<dbReference type="RefSeq" id="WP_015829187.1">
    <property type="nucleotide sequence ID" value="NC_012969.1"/>
</dbReference>
<evidence type="ECO:0000256" key="1">
    <source>
        <dbReference type="SAM" id="SignalP"/>
    </source>
</evidence>
<feature type="signal peptide" evidence="1">
    <location>
        <begin position="1"/>
        <end position="22"/>
    </location>
</feature>
<dbReference type="KEGG" id="mei:Msip34_0170"/>
<gene>
    <name evidence="2" type="ordered locus">Msip34_0170</name>
</gene>
<dbReference type="AlphaFoldDB" id="C6X8E9"/>
<dbReference type="EMBL" id="CP001674">
    <property type="protein sequence ID" value="ACT49419.1"/>
    <property type="molecule type" value="Genomic_DNA"/>
</dbReference>
<feature type="chain" id="PRO_5002972453" description="DUF2946 domain-containing protein" evidence="1">
    <location>
        <begin position="23"/>
        <end position="101"/>
    </location>
</feature>
<dbReference type="HOGENOM" id="CLU_2288212_0_0_4"/>
<evidence type="ECO:0008006" key="4">
    <source>
        <dbReference type="Google" id="ProtNLM"/>
    </source>
</evidence>
<dbReference type="Proteomes" id="UP000002743">
    <property type="component" value="Chromosome"/>
</dbReference>
<protein>
    <recommendedName>
        <fullName evidence="4">DUF2946 domain-containing protein</fullName>
    </recommendedName>
</protein>
<evidence type="ECO:0000313" key="2">
    <source>
        <dbReference type="EMBL" id="ACT49419.1"/>
    </source>
</evidence>
<accession>C6X8E9</accession>
<reference evidence="3" key="1">
    <citation type="submission" date="2009-07" db="EMBL/GenBank/DDBJ databases">
        <title>Complete sequence of chromosome of Methylovorus sp. SIP3-4.</title>
        <authorList>
            <person name="Lucas S."/>
            <person name="Copeland A."/>
            <person name="Lapidus A."/>
            <person name="Glavina del Rio T."/>
            <person name="Tice H."/>
            <person name="Bruce D."/>
            <person name="Goodwin L."/>
            <person name="Pitluck S."/>
            <person name="Clum A."/>
            <person name="Larimer F."/>
            <person name="Land M."/>
            <person name="Hauser L."/>
            <person name="Kyrpides N."/>
            <person name="Mikhailova N."/>
            <person name="Kayluzhnaya M."/>
            <person name="Chistoserdova L."/>
        </authorList>
    </citation>
    <scope>NUCLEOTIDE SEQUENCE [LARGE SCALE GENOMIC DNA]</scope>
    <source>
        <strain evidence="3">SIP3-4</strain>
    </source>
</reference>
<proteinExistence type="predicted"/>
<keyword evidence="1" id="KW-0732">Signal</keyword>
<sequence precursor="true">MLRRIFLTISLVFLFAFGQQSAAVHEISHYTDILSQKQDASPHGGFCDKCLSFGELAAGLQPAIHAIPVVPFSELARHDQSIPFHPAFSSHFSARAPPSAA</sequence>
<dbReference type="OrthoDB" id="9154883at2"/>
<dbReference type="STRING" id="582744.Msip34_0170"/>